<dbReference type="PANTHER" id="PTHR30290:SF65">
    <property type="entry name" value="MONOACYL PHOSPHATIDYLINOSITOL TETRAMANNOSIDE-BINDING PROTEIN LPQW-RELATED"/>
    <property type="match status" value="1"/>
</dbReference>
<dbReference type="RefSeq" id="WP_244684493.1">
    <property type="nucleotide sequence ID" value="NZ_CP095043.1"/>
</dbReference>
<feature type="chain" id="PRO_5046761061" evidence="1">
    <location>
        <begin position="37"/>
        <end position="566"/>
    </location>
</feature>
<evidence type="ECO:0000259" key="2">
    <source>
        <dbReference type="Pfam" id="PF00496"/>
    </source>
</evidence>
<feature type="domain" description="Solute-binding protein family 5" evidence="2">
    <location>
        <begin position="117"/>
        <end position="465"/>
    </location>
</feature>
<dbReference type="Gene3D" id="3.40.190.10">
    <property type="entry name" value="Periplasmic binding protein-like II"/>
    <property type="match status" value="1"/>
</dbReference>
<dbReference type="CDD" id="cd08513">
    <property type="entry name" value="PBP2_thermophilic_Hb8_like"/>
    <property type="match status" value="1"/>
</dbReference>
<gene>
    <name evidence="3" type="ORF">MUN76_10425</name>
</gene>
<dbReference type="InterPro" id="IPR030678">
    <property type="entry name" value="Peptide/Ni-bd"/>
</dbReference>
<protein>
    <submittedName>
        <fullName evidence="3">Peptide ABC transporter substrate-binding protein</fullName>
    </submittedName>
</protein>
<evidence type="ECO:0000313" key="3">
    <source>
        <dbReference type="EMBL" id="UOQ59467.1"/>
    </source>
</evidence>
<organism evidence="3 4">
    <name type="scientific">Leucobacter rhizosphaerae</name>
    <dbReference type="NCBI Taxonomy" id="2932245"/>
    <lineage>
        <taxon>Bacteria</taxon>
        <taxon>Bacillati</taxon>
        <taxon>Actinomycetota</taxon>
        <taxon>Actinomycetes</taxon>
        <taxon>Micrococcales</taxon>
        <taxon>Microbacteriaceae</taxon>
        <taxon>Leucobacter</taxon>
    </lineage>
</organism>
<dbReference type="Proteomes" id="UP000831775">
    <property type="component" value="Chromosome"/>
</dbReference>
<keyword evidence="1" id="KW-0732">Signal</keyword>
<accession>A0ABY4FT88</accession>
<dbReference type="EMBL" id="CP095043">
    <property type="protein sequence ID" value="UOQ59467.1"/>
    <property type="molecule type" value="Genomic_DNA"/>
</dbReference>
<name>A0ABY4FT88_9MICO</name>
<keyword evidence="4" id="KW-1185">Reference proteome</keyword>
<dbReference type="Pfam" id="PF00496">
    <property type="entry name" value="SBP_bac_5"/>
    <property type="match status" value="1"/>
</dbReference>
<reference evidence="3 4" key="1">
    <citation type="submission" date="2022-04" db="EMBL/GenBank/DDBJ databases">
        <title>Leucobacter sp. isolated from rhizosphere of onion.</title>
        <authorList>
            <person name="Won M."/>
            <person name="Lee C.-M."/>
            <person name="Woen H.-Y."/>
            <person name="Kwon S.-W."/>
        </authorList>
    </citation>
    <scope>NUCLEOTIDE SEQUENCE [LARGE SCALE GENOMIC DNA]</scope>
    <source>
        <strain evidence="3 4">H25R-14</strain>
    </source>
</reference>
<dbReference type="InterPro" id="IPR039424">
    <property type="entry name" value="SBP_5"/>
</dbReference>
<proteinExistence type="predicted"/>
<sequence length="566" mass="60740">MTSFAPPTRATTPRLRRLLLPAVAALAIGLSGCASSGTATESASGTGAAGGTLVIGAEQEPDCADWIATCAGNIWGSYTMRTPTLPSAFDTREVDGSWQLVASNLLAGEPTVEVRGDGKQVITYQINPEAVWSDGEPITGADFVYTGLEIRDGDDIFDKTGYALIESIEAPDEKTAVVTMSEEYGNWRVLFSGDYSLLPQHLLEGQDRAAIMKDGYDFSGGPWKIDAWTKGESVTLVPNENYWGEQPKLSQVTFQFITDTAAAFQALKSGQVQALYPTPQLDALSQIEAGVPNTNIEVDPASGNLEALWVNNEAAPFDSVAVRQALAFAIDRPAIVERLYGKLGVSEAQQSFLTPLNGDFASDEFSQYTLDLDKVDELMTGDGWAKNADGVWAKGDQVAEFRVTSHAGNKRRELTEQVLQAQLKDAGFSLTIANATGADIFSKLAPEGDFDLGLWTIIDTTPQPALAASFTQSAIPSAENGYSGINFVRTRIEGLDELLTTVERSVDPEVRREASLEAEKLIAEGIPGIPVATVPNILMTSERIGGPVAINPSEGPFWNLEEWTIG</sequence>
<dbReference type="PANTHER" id="PTHR30290">
    <property type="entry name" value="PERIPLASMIC BINDING COMPONENT OF ABC TRANSPORTER"/>
    <property type="match status" value="1"/>
</dbReference>
<dbReference type="Gene3D" id="3.10.105.10">
    <property type="entry name" value="Dipeptide-binding Protein, Domain 3"/>
    <property type="match status" value="1"/>
</dbReference>
<dbReference type="SUPFAM" id="SSF53850">
    <property type="entry name" value="Periplasmic binding protein-like II"/>
    <property type="match status" value="1"/>
</dbReference>
<dbReference type="PIRSF" id="PIRSF002741">
    <property type="entry name" value="MppA"/>
    <property type="match status" value="1"/>
</dbReference>
<evidence type="ECO:0000313" key="4">
    <source>
        <dbReference type="Proteomes" id="UP000831775"/>
    </source>
</evidence>
<evidence type="ECO:0000256" key="1">
    <source>
        <dbReference type="SAM" id="SignalP"/>
    </source>
</evidence>
<dbReference type="InterPro" id="IPR000914">
    <property type="entry name" value="SBP_5_dom"/>
</dbReference>
<feature type="signal peptide" evidence="1">
    <location>
        <begin position="1"/>
        <end position="36"/>
    </location>
</feature>